<sequence length="197" mass="21439">MIKPLPVAHLHDFGFEVAQGSVGTSVLAADFRIGRPVHVGQERHFLNPQAVYDDMHMNVAAVVMPVRVGADKGLVAGKMLFTELFPQRLRPVYGQAVVRPVPRVKADDVVVAFHIFPPLVFLIAEIGPHTRNGKILPVAVQRGQPVVLAGDKPAGFIKDGLHGKLVMLKEKILLGGSVVGVFRVDMLECCQPRHLLS</sequence>
<dbReference type="eggNOG" id="ENOG502ZBBS">
    <property type="taxonomic scope" value="Bacteria"/>
</dbReference>
<dbReference type="AlphaFoldDB" id="D3LWX3"/>
<comment type="caution">
    <text evidence="1">The sequence shown here is derived from an EMBL/GenBank/DDBJ whole genome shotgun (WGS) entry which is preliminary data.</text>
</comment>
<evidence type="ECO:0000313" key="1">
    <source>
        <dbReference type="EMBL" id="EFD93360.1"/>
    </source>
</evidence>
<name>D3LWX3_9FIRM</name>
<evidence type="ECO:0000313" key="2">
    <source>
        <dbReference type="Proteomes" id="UP000003242"/>
    </source>
</evidence>
<gene>
    <name evidence="1" type="ORF">HMPREF0889_0782</name>
</gene>
<accession>D3LWX3</accession>
<reference evidence="2" key="1">
    <citation type="submission" date="2009-12" db="EMBL/GenBank/DDBJ databases">
        <title>Sequence of Clostridiales genomosp. BVAB3 str. UPII9-5.</title>
        <authorList>
            <person name="Madupu R."/>
            <person name="Durkin A.S."/>
            <person name="Torralba M."/>
            <person name="Methe B."/>
            <person name="Sutton G.G."/>
            <person name="Strausberg R.L."/>
            <person name="Nelson K.E."/>
        </authorList>
    </citation>
    <scope>NUCLEOTIDE SEQUENCE [LARGE SCALE GENOMIC DNA]</scope>
    <source>
        <strain evidence="2">28L</strain>
    </source>
</reference>
<protein>
    <submittedName>
        <fullName evidence="1">Uncharacterized protein</fullName>
    </submittedName>
</protein>
<proteinExistence type="predicted"/>
<organism evidence="1 2">
    <name type="scientific">Megasphaera lornae</name>
    <dbReference type="NCBI Taxonomy" id="1000568"/>
    <lineage>
        <taxon>Bacteria</taxon>
        <taxon>Bacillati</taxon>
        <taxon>Bacillota</taxon>
        <taxon>Negativicutes</taxon>
        <taxon>Veillonellales</taxon>
        <taxon>Veillonellaceae</taxon>
        <taxon>Megasphaera</taxon>
    </lineage>
</organism>
<dbReference type="EMBL" id="ADGP01000033">
    <property type="protein sequence ID" value="EFD93360.1"/>
    <property type="molecule type" value="Genomic_DNA"/>
</dbReference>
<dbReference type="Proteomes" id="UP000003242">
    <property type="component" value="Unassembled WGS sequence"/>
</dbReference>